<evidence type="ECO:0000256" key="1">
    <source>
        <dbReference type="SAM" id="Coils"/>
    </source>
</evidence>
<gene>
    <name evidence="3" type="ORF">IWX46DRAFT_583275</name>
</gene>
<feature type="region of interest" description="Disordered" evidence="2">
    <location>
        <begin position="131"/>
        <end position="161"/>
    </location>
</feature>
<reference evidence="3 4" key="1">
    <citation type="submission" date="2024-04" db="EMBL/GenBank/DDBJ databases">
        <title>Phyllosticta paracitricarpa is synonymous to the EU quarantine fungus P. citricarpa based on phylogenomic analyses.</title>
        <authorList>
            <consortium name="Lawrence Berkeley National Laboratory"/>
            <person name="Van Ingen-Buijs V.A."/>
            <person name="Van Westerhoven A.C."/>
            <person name="Haridas S."/>
            <person name="Skiadas P."/>
            <person name="Martin F."/>
            <person name="Groenewald J.Z."/>
            <person name="Crous P.W."/>
            <person name="Seidl M.F."/>
        </authorList>
    </citation>
    <scope>NUCLEOTIDE SEQUENCE [LARGE SCALE GENOMIC DNA]</scope>
    <source>
        <strain evidence="3 4">CBS 122670</strain>
    </source>
</reference>
<organism evidence="3 4">
    <name type="scientific">Phyllosticta citricarpa</name>
    <dbReference type="NCBI Taxonomy" id="55181"/>
    <lineage>
        <taxon>Eukaryota</taxon>
        <taxon>Fungi</taxon>
        <taxon>Dikarya</taxon>
        <taxon>Ascomycota</taxon>
        <taxon>Pezizomycotina</taxon>
        <taxon>Dothideomycetes</taxon>
        <taxon>Dothideomycetes incertae sedis</taxon>
        <taxon>Botryosphaeriales</taxon>
        <taxon>Phyllostictaceae</taxon>
        <taxon>Phyllosticta</taxon>
    </lineage>
</organism>
<accession>A0ABR1LT34</accession>
<feature type="coiled-coil region" evidence="1">
    <location>
        <begin position="64"/>
        <end position="126"/>
    </location>
</feature>
<evidence type="ECO:0000256" key="2">
    <source>
        <dbReference type="SAM" id="MobiDB-lite"/>
    </source>
</evidence>
<protein>
    <submittedName>
        <fullName evidence="3">Uncharacterized protein</fullName>
    </submittedName>
</protein>
<name>A0ABR1LT34_9PEZI</name>
<dbReference type="Proteomes" id="UP001365128">
    <property type="component" value="Unassembled WGS sequence"/>
</dbReference>
<feature type="compositionally biased region" description="Basic and acidic residues" evidence="2">
    <location>
        <begin position="138"/>
        <end position="150"/>
    </location>
</feature>
<keyword evidence="4" id="KW-1185">Reference proteome</keyword>
<comment type="caution">
    <text evidence="3">The sequence shown here is derived from an EMBL/GenBank/DDBJ whole genome shotgun (WGS) entry which is preliminary data.</text>
</comment>
<evidence type="ECO:0000313" key="3">
    <source>
        <dbReference type="EMBL" id="KAK7537950.1"/>
    </source>
</evidence>
<evidence type="ECO:0000313" key="4">
    <source>
        <dbReference type="Proteomes" id="UP001365128"/>
    </source>
</evidence>
<dbReference type="SUPFAM" id="SSF57997">
    <property type="entry name" value="Tropomyosin"/>
    <property type="match status" value="1"/>
</dbReference>
<sequence length="231" mass="26746">MADNFGGYINNSYVEAGSSLATTNGPTWRRGPVADPRVDYAVRKVHQAEHENQRVGASLFQFKEQTMQAEIDALRSQLNKAETQIKRHKAKEVEYQSEIQVLENKVDDLKRNAAHDREKFHRLEQDLRRGGKYFSPTTKRDERPAGDHGTNEPQEAGPFMYKKRDKNLDRLVKEDALRRAQVCKTPARMFRYVFLTMLCLLATWHYPKCRKFAKAQIIPLASHDVKLRMEG</sequence>
<dbReference type="Gene3D" id="1.20.5.170">
    <property type="match status" value="1"/>
</dbReference>
<keyword evidence="1" id="KW-0175">Coiled coil</keyword>
<dbReference type="EMBL" id="JBBPDW010000031">
    <property type="protein sequence ID" value="KAK7537950.1"/>
    <property type="molecule type" value="Genomic_DNA"/>
</dbReference>
<proteinExistence type="predicted"/>